<feature type="domain" description="SpaA-like prealbumin fold" evidence="6">
    <location>
        <begin position="544"/>
        <end position="641"/>
    </location>
</feature>
<keyword evidence="3 5" id="KW-0732">Signal</keyword>
<accession>A0ABV1BHR8</accession>
<dbReference type="Gene3D" id="2.60.40.10">
    <property type="entry name" value="Immunoglobulins"/>
    <property type="match status" value="4"/>
</dbReference>
<evidence type="ECO:0000256" key="5">
    <source>
        <dbReference type="SAM" id="SignalP"/>
    </source>
</evidence>
<dbReference type="RefSeq" id="WP_349057493.1">
    <property type="nucleotide sequence ID" value="NZ_JBBMEJ010000023.1"/>
</dbReference>
<dbReference type="InterPro" id="IPR046751">
    <property type="entry name" value="TED_2"/>
</dbReference>
<evidence type="ECO:0000256" key="4">
    <source>
        <dbReference type="SAM" id="MobiDB-lite"/>
    </source>
</evidence>
<protein>
    <submittedName>
        <fullName evidence="8">SpaA isopeptide-forming pilin-related protein</fullName>
    </submittedName>
</protein>
<evidence type="ECO:0000313" key="8">
    <source>
        <dbReference type="EMBL" id="MEQ2372168.1"/>
    </source>
</evidence>
<name>A0ABV1BHR8_9FIRM</name>
<dbReference type="Pfam" id="PF17802">
    <property type="entry name" value="SpaA"/>
    <property type="match status" value="4"/>
</dbReference>
<dbReference type="EMBL" id="JBBMEJ010000023">
    <property type="protein sequence ID" value="MEQ2372168.1"/>
    <property type="molecule type" value="Genomic_DNA"/>
</dbReference>
<evidence type="ECO:0000256" key="3">
    <source>
        <dbReference type="ARBA" id="ARBA00022729"/>
    </source>
</evidence>
<evidence type="ECO:0000256" key="1">
    <source>
        <dbReference type="ARBA" id="ARBA00007257"/>
    </source>
</evidence>
<sequence>MKRKIMGILLAITVFTSSVAVSAGSEAEVFSGADSETVTKTENSDVLSQEPSAGLTAEDTEAQGASDDRTEDAADDSDLRNDKSENSEPENEDVPVSEPDSEEPSDMKPEESAPDNEEPSEDKTENNDSEEAETLEQEEILMQEDDTLSQKEDFTLFDEENADLLNGESEEDNELIREIEEGQVLAFTPAMSEMMEQNEEAQMISTEEDIAVMALKPGEYYVKSGGRAYCDEVWTEANDFVFGNHTRMASTFREVHYIDDTGVERKSPLYCLKATKTGVDNVTLKDEAVKVLKNATIQKLLYFGYGGPGDLGTNYDPSCSHINWSRWQNRYIFTHIALSKVYFNDCAYATASEVEHVGINRFINMIKGMTIPARNKAAVSVLGEEGWMSASGRTIPLSVYRSRNVNYPYVPDSMKDGFQMSTLMKVTDGAKAGNGITVTRGSGEKWQLAYWKNAAEYNAQKTNPAMMAGTQLKLKEGAYFLFIFPLNATTPKKFQCKMMLQPVSYILVDGKTQTGNDEMQDFGAFVYQGTRGLISFTMKPSAYGSIKLTKTEPNTAERIADAEYALYTAGEIRSGYRTMYKKDQKIASGTTDKNGTITFEKLIPGKYYIKETKNPSGYVLNTAVKNVTVSGGKTTTANVKDIMDISGTVSITKKDGDTSDPLAGAEFMLYEWSKSNGTYKLPGKLLEYDGQNRIYDSEKFHYTEDNQGKFRIKETKPPRGYTGKWQKDISLTEPGTYRKFSFTVLNYQTNKRKVEIRKTDAATGKILENAEFKLYEYSASQKKYKTSGVLLKYDEDSQHYFSEDLLKTIDNEGRFRVVETKNPVGYTGSWEKEIDITDKNASLFFKVTNTEIPDYTGTIYLKKTDSYTGEDLDDAEFKVYQWNSQKKAYEDDLKEKSTLKYNSSKKEYVSRKLLITEKNQGKFRVVETKNPLNYTGKYEKEIVFQKKKDSFNDEVTLKAENTPDTVPLGRITIRKKIREEDITWAHGNPTFFFAAEGKDLSGVSHRYEDYIIFVPDGYDVDGNGYATLSVTLENVPLGQYDIWEKPVLRYYLKTAWANTDNVRITKGVSPAYGTDPKQVVKGTAALTVGKRNASLTFVNEKARYDKYSHNDCVKNTLPLQFSEK</sequence>
<feature type="domain" description="SpaA-like prealbumin fold" evidence="6">
    <location>
        <begin position="857"/>
        <end position="958"/>
    </location>
</feature>
<keyword evidence="9" id="KW-1185">Reference proteome</keyword>
<keyword evidence="2" id="KW-0964">Secreted</keyword>
<feature type="region of interest" description="Disordered" evidence="4">
    <location>
        <begin position="27"/>
        <end position="134"/>
    </location>
</feature>
<feature type="domain" description="SpaA-like prealbumin fold" evidence="6">
    <location>
        <begin position="753"/>
        <end position="849"/>
    </location>
</feature>
<evidence type="ECO:0000313" key="9">
    <source>
        <dbReference type="Proteomes" id="UP001473063"/>
    </source>
</evidence>
<dbReference type="Proteomes" id="UP001473063">
    <property type="component" value="Unassembled WGS sequence"/>
</dbReference>
<reference evidence="8 9" key="1">
    <citation type="submission" date="2024-03" db="EMBL/GenBank/DDBJ databases">
        <title>Human intestinal bacterial collection.</title>
        <authorList>
            <person name="Pauvert C."/>
            <person name="Hitch T.C.A."/>
            <person name="Clavel T."/>
        </authorList>
    </citation>
    <scope>NUCLEOTIDE SEQUENCE [LARGE SCALE GENOMIC DNA]</scope>
    <source>
        <strain evidence="8 9">CLA-JM-H16</strain>
    </source>
</reference>
<feature type="chain" id="PRO_5046986198" evidence="5">
    <location>
        <begin position="24"/>
        <end position="1124"/>
    </location>
</feature>
<comment type="similarity">
    <text evidence="1">Belongs to the serine-aspartate repeat-containing protein (SDr) family.</text>
</comment>
<evidence type="ECO:0000256" key="2">
    <source>
        <dbReference type="ARBA" id="ARBA00022525"/>
    </source>
</evidence>
<evidence type="ECO:0000259" key="7">
    <source>
        <dbReference type="Pfam" id="PF20610"/>
    </source>
</evidence>
<feature type="domain" description="SpaA-like prealbumin fold" evidence="6">
    <location>
        <begin position="647"/>
        <end position="735"/>
    </location>
</feature>
<dbReference type="SUPFAM" id="SSF49478">
    <property type="entry name" value="Cna protein B-type domain"/>
    <property type="match status" value="1"/>
</dbReference>
<gene>
    <name evidence="8" type="ORF">WMO28_14765</name>
</gene>
<dbReference type="InterPro" id="IPR041033">
    <property type="entry name" value="SpaA_PFL_dom_1"/>
</dbReference>
<dbReference type="InterPro" id="IPR013783">
    <property type="entry name" value="Ig-like_fold"/>
</dbReference>
<comment type="caution">
    <text evidence="8">The sequence shown here is derived from an EMBL/GenBank/DDBJ whole genome shotgun (WGS) entry which is preliminary data.</text>
</comment>
<dbReference type="PANTHER" id="PTHR36108:SF13">
    <property type="entry name" value="COLOSSIN-B-RELATED"/>
    <property type="match status" value="1"/>
</dbReference>
<dbReference type="Pfam" id="PF20610">
    <property type="entry name" value="TED_2"/>
    <property type="match status" value="1"/>
</dbReference>
<organism evidence="8 9">
    <name type="scientific">Blautia aquisgranensis</name>
    <dbReference type="NCBI Taxonomy" id="3133153"/>
    <lineage>
        <taxon>Bacteria</taxon>
        <taxon>Bacillati</taxon>
        <taxon>Bacillota</taxon>
        <taxon>Clostridia</taxon>
        <taxon>Lachnospirales</taxon>
        <taxon>Lachnospiraceae</taxon>
        <taxon>Blautia</taxon>
    </lineage>
</organism>
<feature type="signal peptide" evidence="5">
    <location>
        <begin position="1"/>
        <end position="23"/>
    </location>
</feature>
<proteinExistence type="inferred from homology"/>
<feature type="compositionally biased region" description="Acidic residues" evidence="4">
    <location>
        <begin position="87"/>
        <end position="104"/>
    </location>
</feature>
<feature type="compositionally biased region" description="Basic and acidic residues" evidence="4">
    <location>
        <begin position="66"/>
        <end position="86"/>
    </location>
</feature>
<dbReference type="PANTHER" id="PTHR36108">
    <property type="entry name" value="COLOSSIN-B-RELATED"/>
    <property type="match status" value="1"/>
</dbReference>
<evidence type="ECO:0000259" key="6">
    <source>
        <dbReference type="Pfam" id="PF17802"/>
    </source>
</evidence>
<feature type="domain" description="Thioester" evidence="7">
    <location>
        <begin position="269"/>
        <end position="369"/>
    </location>
</feature>